<keyword evidence="8" id="KW-0804">Transcription</keyword>
<evidence type="ECO:0000256" key="4">
    <source>
        <dbReference type="ARBA" id="ARBA00022692"/>
    </source>
</evidence>
<evidence type="ECO:0000256" key="10">
    <source>
        <dbReference type="ARBA" id="ARBA00030803"/>
    </source>
</evidence>
<dbReference type="InterPro" id="IPR051474">
    <property type="entry name" value="Anti-sigma-K/W_factor"/>
</dbReference>
<evidence type="ECO:0000313" key="13">
    <source>
        <dbReference type="EMBL" id="PRY14717.1"/>
    </source>
</evidence>
<dbReference type="RefSeq" id="WP_106211256.1">
    <property type="nucleotide sequence ID" value="NZ_PVZF01000006.1"/>
</dbReference>
<dbReference type="PANTHER" id="PTHR37461:SF1">
    <property type="entry name" value="ANTI-SIGMA-K FACTOR RSKA"/>
    <property type="match status" value="1"/>
</dbReference>
<protein>
    <recommendedName>
        <fullName evidence="10">Regulator of SigK</fullName>
    </recommendedName>
    <alternativeName>
        <fullName evidence="9">Sigma-K anti-sigma factor RskA</fullName>
    </alternativeName>
</protein>
<comment type="caution">
    <text evidence="13">The sequence shown here is derived from an EMBL/GenBank/DDBJ whole genome shotgun (WGS) entry which is preliminary data.</text>
</comment>
<keyword evidence="4 11" id="KW-0812">Transmembrane</keyword>
<accession>A0A2T0R3T0</accession>
<dbReference type="Gene3D" id="1.10.10.1320">
    <property type="entry name" value="Anti-sigma factor, zinc-finger domain"/>
    <property type="match status" value="1"/>
</dbReference>
<evidence type="ECO:0000259" key="12">
    <source>
        <dbReference type="Pfam" id="PF10099"/>
    </source>
</evidence>
<dbReference type="InterPro" id="IPR041916">
    <property type="entry name" value="Anti_sigma_zinc_sf"/>
</dbReference>
<name>A0A2T0R3T0_9ACTN</name>
<evidence type="ECO:0000256" key="5">
    <source>
        <dbReference type="ARBA" id="ARBA00022989"/>
    </source>
</evidence>
<dbReference type="PANTHER" id="PTHR37461">
    <property type="entry name" value="ANTI-SIGMA-K FACTOR RSKA"/>
    <property type="match status" value="1"/>
</dbReference>
<dbReference type="Pfam" id="PF10099">
    <property type="entry name" value="RskA_C"/>
    <property type="match status" value="1"/>
</dbReference>
<keyword evidence="3" id="KW-1003">Cell membrane</keyword>
<dbReference type="OrthoDB" id="153510at2"/>
<dbReference type="GO" id="GO:0016989">
    <property type="term" value="F:sigma factor antagonist activity"/>
    <property type="evidence" value="ECO:0007669"/>
    <property type="project" value="TreeGrafter"/>
</dbReference>
<evidence type="ECO:0000256" key="11">
    <source>
        <dbReference type="SAM" id="Phobius"/>
    </source>
</evidence>
<sequence>MTAPQEDPLLAAAWALDALDDDERAAYEERLAAHPEERADAEALRETASRLAVGVEPPARLRASILDAIAATPQDQPQDQPQGHRAPGPPVVDLTAARERRAPRRGPSRWSVLVAAAGILVAAAGVGFGLAAQPDEAPAPSAQQLARQQVGDLLTAPGATVSTVAVTGGGTATLVRAEGRIGVLTSDLPVAGTGRGYQLWLATGDTLTSAGMLTVSAAGGSATVVDAGRATGVGISVEPAGGSQQPTTTPVVFTPLAV</sequence>
<keyword evidence="6" id="KW-0805">Transcription regulation</keyword>
<evidence type="ECO:0000256" key="6">
    <source>
        <dbReference type="ARBA" id="ARBA00023015"/>
    </source>
</evidence>
<evidence type="ECO:0000256" key="7">
    <source>
        <dbReference type="ARBA" id="ARBA00023136"/>
    </source>
</evidence>
<dbReference type="Proteomes" id="UP000238083">
    <property type="component" value="Unassembled WGS sequence"/>
</dbReference>
<feature type="transmembrane region" description="Helical" evidence="11">
    <location>
        <begin position="110"/>
        <end position="132"/>
    </location>
</feature>
<evidence type="ECO:0000256" key="2">
    <source>
        <dbReference type="ARBA" id="ARBA00004236"/>
    </source>
</evidence>
<dbReference type="InterPro" id="IPR018764">
    <property type="entry name" value="RskA_C"/>
</dbReference>
<keyword evidence="14" id="KW-1185">Reference proteome</keyword>
<feature type="domain" description="Anti-sigma K factor RskA C-terminal" evidence="12">
    <location>
        <begin position="114"/>
        <end position="251"/>
    </location>
</feature>
<gene>
    <name evidence="13" type="ORF">CLV37_106277</name>
</gene>
<evidence type="ECO:0000256" key="1">
    <source>
        <dbReference type="ARBA" id="ARBA00004167"/>
    </source>
</evidence>
<dbReference type="AlphaFoldDB" id="A0A2T0R3T0"/>
<evidence type="ECO:0000256" key="9">
    <source>
        <dbReference type="ARBA" id="ARBA00029829"/>
    </source>
</evidence>
<evidence type="ECO:0000256" key="3">
    <source>
        <dbReference type="ARBA" id="ARBA00022475"/>
    </source>
</evidence>
<reference evidence="13 14" key="1">
    <citation type="submission" date="2018-03" db="EMBL/GenBank/DDBJ databases">
        <title>Genomic Encyclopedia of Archaeal and Bacterial Type Strains, Phase II (KMG-II): from individual species to whole genera.</title>
        <authorList>
            <person name="Goeker M."/>
        </authorList>
    </citation>
    <scope>NUCLEOTIDE SEQUENCE [LARGE SCALE GENOMIC DNA]</scope>
    <source>
        <strain evidence="13 14">DSM 19711</strain>
    </source>
</reference>
<comment type="subcellular location">
    <subcellularLocation>
        <location evidence="2">Cell membrane</location>
    </subcellularLocation>
    <subcellularLocation>
        <location evidence="1">Membrane</location>
        <topology evidence="1">Single-pass membrane protein</topology>
    </subcellularLocation>
</comment>
<keyword evidence="5 11" id="KW-1133">Transmembrane helix</keyword>
<evidence type="ECO:0000256" key="8">
    <source>
        <dbReference type="ARBA" id="ARBA00023163"/>
    </source>
</evidence>
<dbReference type="GO" id="GO:0006417">
    <property type="term" value="P:regulation of translation"/>
    <property type="evidence" value="ECO:0007669"/>
    <property type="project" value="TreeGrafter"/>
</dbReference>
<keyword evidence="7 11" id="KW-0472">Membrane</keyword>
<proteinExistence type="predicted"/>
<evidence type="ECO:0000313" key="14">
    <source>
        <dbReference type="Proteomes" id="UP000238083"/>
    </source>
</evidence>
<dbReference type="EMBL" id="PVZF01000006">
    <property type="protein sequence ID" value="PRY14717.1"/>
    <property type="molecule type" value="Genomic_DNA"/>
</dbReference>
<dbReference type="GO" id="GO:0005886">
    <property type="term" value="C:plasma membrane"/>
    <property type="evidence" value="ECO:0007669"/>
    <property type="project" value="UniProtKB-SubCell"/>
</dbReference>
<organism evidence="13 14">
    <name type="scientific">Kineococcus rhizosphaerae</name>
    <dbReference type="NCBI Taxonomy" id="559628"/>
    <lineage>
        <taxon>Bacteria</taxon>
        <taxon>Bacillati</taxon>
        <taxon>Actinomycetota</taxon>
        <taxon>Actinomycetes</taxon>
        <taxon>Kineosporiales</taxon>
        <taxon>Kineosporiaceae</taxon>
        <taxon>Kineococcus</taxon>
    </lineage>
</organism>